<evidence type="ECO:0000313" key="2">
    <source>
        <dbReference type="Proteomes" id="UP000177785"/>
    </source>
</evidence>
<proteinExistence type="predicted"/>
<dbReference type="Proteomes" id="UP000177785">
    <property type="component" value="Unassembled WGS sequence"/>
</dbReference>
<accession>A0A1G2G4S3</accession>
<comment type="caution">
    <text evidence="1">The sequence shown here is derived from an EMBL/GenBank/DDBJ whole genome shotgun (WGS) entry which is preliminary data.</text>
</comment>
<dbReference type="AlphaFoldDB" id="A0A1G2G4S3"/>
<organism evidence="1 2">
    <name type="scientific">Candidatus Ryanbacteria bacterium RIFCSPHIGHO2_01_FULL_48_27</name>
    <dbReference type="NCBI Taxonomy" id="1802115"/>
    <lineage>
        <taxon>Bacteria</taxon>
        <taxon>Candidatus Ryaniibacteriota</taxon>
    </lineage>
</organism>
<dbReference type="EMBL" id="MHNL01000007">
    <property type="protein sequence ID" value="OGZ45255.1"/>
    <property type="molecule type" value="Genomic_DNA"/>
</dbReference>
<dbReference type="STRING" id="1802115.A2756_01380"/>
<gene>
    <name evidence="1" type="ORF">A2756_01380</name>
</gene>
<sequence length="257" mass="29962">METVSYLFTSGRRSILVEVYFPRRIKTQGTIFKALSDGLSAEKVRAYLDENVNNLIQEFSVYPHWLDPNRYGANDQYANAIDAAKAWIRMYSSVFYGWSEYAVDGVYLKNDGVTIDEERTQILKIIFTFQDKELEENALNAGHSEVYLAILNWILSQYGQAEDHRHWSDGERDLFLFRNASWSEARKDWTRDNFVSIAVSIAKWIDNCGLFVFGYVVRQFWEEIVRIHQQEGGNLEDEIWVSSIFHVDINVLKPDNS</sequence>
<evidence type="ECO:0000313" key="1">
    <source>
        <dbReference type="EMBL" id="OGZ45255.1"/>
    </source>
</evidence>
<name>A0A1G2G4S3_9BACT</name>
<protein>
    <submittedName>
        <fullName evidence="1">Uncharacterized protein</fullName>
    </submittedName>
</protein>
<reference evidence="1 2" key="1">
    <citation type="journal article" date="2016" name="Nat. Commun.">
        <title>Thousands of microbial genomes shed light on interconnected biogeochemical processes in an aquifer system.</title>
        <authorList>
            <person name="Anantharaman K."/>
            <person name="Brown C.T."/>
            <person name="Hug L.A."/>
            <person name="Sharon I."/>
            <person name="Castelle C.J."/>
            <person name="Probst A.J."/>
            <person name="Thomas B.C."/>
            <person name="Singh A."/>
            <person name="Wilkins M.J."/>
            <person name="Karaoz U."/>
            <person name="Brodie E.L."/>
            <person name="Williams K.H."/>
            <person name="Hubbard S.S."/>
            <person name="Banfield J.F."/>
        </authorList>
    </citation>
    <scope>NUCLEOTIDE SEQUENCE [LARGE SCALE GENOMIC DNA]</scope>
</reference>